<protein>
    <submittedName>
        <fullName evidence="4">Phosphodiester glycosidase family protein</fullName>
    </submittedName>
</protein>
<dbReference type="EMBL" id="BAABBA010000008">
    <property type="protein sequence ID" value="GAA4287618.1"/>
    <property type="molecule type" value="Genomic_DNA"/>
</dbReference>
<evidence type="ECO:0000313" key="5">
    <source>
        <dbReference type="Proteomes" id="UP001499841"/>
    </source>
</evidence>
<name>A0ABP8EUG1_9MICO</name>
<organism evidence="4 5">
    <name type="scientific">Georgenia daeguensis</name>
    <dbReference type="NCBI Taxonomy" id="908355"/>
    <lineage>
        <taxon>Bacteria</taxon>
        <taxon>Bacillati</taxon>
        <taxon>Actinomycetota</taxon>
        <taxon>Actinomycetes</taxon>
        <taxon>Micrococcales</taxon>
        <taxon>Bogoriellaceae</taxon>
        <taxon>Georgenia</taxon>
    </lineage>
</organism>
<dbReference type="InterPro" id="IPR018711">
    <property type="entry name" value="NAGPA"/>
</dbReference>
<dbReference type="InterPro" id="IPR004843">
    <property type="entry name" value="Calcineurin-like_PHP"/>
</dbReference>
<proteinExistence type="predicted"/>
<evidence type="ECO:0000313" key="4">
    <source>
        <dbReference type="EMBL" id="GAA4287618.1"/>
    </source>
</evidence>
<keyword evidence="1" id="KW-0732">Signal</keyword>
<evidence type="ECO:0000259" key="3">
    <source>
        <dbReference type="Pfam" id="PF09992"/>
    </source>
</evidence>
<evidence type="ECO:0000259" key="2">
    <source>
        <dbReference type="Pfam" id="PF00149"/>
    </source>
</evidence>
<dbReference type="Proteomes" id="UP001499841">
    <property type="component" value="Unassembled WGS sequence"/>
</dbReference>
<accession>A0ABP8EUG1</accession>
<dbReference type="GO" id="GO:0016798">
    <property type="term" value="F:hydrolase activity, acting on glycosyl bonds"/>
    <property type="evidence" value="ECO:0007669"/>
    <property type="project" value="UniProtKB-KW"/>
</dbReference>
<dbReference type="InterPro" id="IPR029052">
    <property type="entry name" value="Metallo-depent_PP-like"/>
</dbReference>
<feature type="chain" id="PRO_5046493015" evidence="1">
    <location>
        <begin position="30"/>
        <end position="1176"/>
    </location>
</feature>
<evidence type="ECO:0000256" key="1">
    <source>
        <dbReference type="SAM" id="SignalP"/>
    </source>
</evidence>
<keyword evidence="4" id="KW-0326">Glycosidase</keyword>
<dbReference type="Pfam" id="PF00149">
    <property type="entry name" value="Metallophos"/>
    <property type="match status" value="1"/>
</dbReference>
<dbReference type="Gene3D" id="3.60.21.10">
    <property type="match status" value="1"/>
</dbReference>
<dbReference type="PANTHER" id="PTHR40446">
    <property type="entry name" value="N-ACETYLGLUCOSAMINE-1-PHOSPHODIESTER ALPHA-N-ACETYLGLUCOSAMINIDASE"/>
    <property type="match status" value="1"/>
</dbReference>
<dbReference type="PANTHER" id="PTHR40446:SF2">
    <property type="entry name" value="N-ACETYLGLUCOSAMINE-1-PHOSPHODIESTER ALPHA-N-ACETYLGLUCOSAMINIDASE"/>
    <property type="match status" value="1"/>
</dbReference>
<feature type="signal peptide" evidence="1">
    <location>
        <begin position="1"/>
        <end position="29"/>
    </location>
</feature>
<feature type="domain" description="Phosphodiester glycosidase" evidence="3">
    <location>
        <begin position="228"/>
        <end position="398"/>
    </location>
</feature>
<gene>
    <name evidence="4" type="ORF">GCM10022262_19770</name>
</gene>
<feature type="domain" description="Calcineurin-like phosphoesterase" evidence="2">
    <location>
        <begin position="773"/>
        <end position="941"/>
    </location>
</feature>
<dbReference type="SUPFAM" id="SSF56300">
    <property type="entry name" value="Metallo-dependent phosphatases"/>
    <property type="match status" value="1"/>
</dbReference>
<dbReference type="Pfam" id="PF09992">
    <property type="entry name" value="NAGPA"/>
    <property type="match status" value="1"/>
</dbReference>
<sequence length="1176" mass="119417">MHLPARRLTAALAGAGLCLAAVGALPALATTEPTDAETLADLVTVGDDNGLDLDADGSVLHEVSTQAVAPGLDLTSFQRLEEKGWTSGNILKADLTEPTLSMKVLDSGSTTSPATVLDQVEGTGAVAAVNGNHFDMNFTNAPIFTTISDGEVINGYSQPFPAFTLTDGVAAVEYLSASGTLTAGGTTHELAGLNRATVPADSIGVYNERWGNASLDRPAGLPGETDVATAVVSGGTVTAVTDGAGVPTFPAGGQVLLGRGTGAAALRALAVGQAVDVTISPSSDVDLGIGGNVPLVLDGQLADFPDEPVAARTVLGLTEDGSELLVATVDGRSATARGLTRVEMAELMIDLGAHNAVNIDGGGSTTMVARPAGGTEPELVNVPSDGSQRVVANSLAFFSSADTEELTDVAVRPALDGDDAHHVIPGLHRTVEGVGLTDQLAGTDAEGRFTVTSPGSLPNGADANAVLTEQTKTGAVLEGVTPGPATVTYKASGLTGATNLTVLGPLDHVTASTSQIAMEGEGDTATVSLTGHDADGFSAPIEVSDVDASIDEGFTIEPAGLGAFTITATTGSGSALAQLEVAGTVVQLPVTVGLTTKPVTDLSDGASWTFAQARATGTLTVAEGPQGQAALRLTHDFTTSTATRGSYAVAPAPIPVPGQPQAITMLIDGDATGAWPRLQVRDGDGVVKQLDGPMITWEGWKETTFTVPAGTPFPLTLERVRIMETRSTASYQGDVAFTDIRAVVAPDVEQPVLAPVHDPVIVTDGTVDGYAQRIAVMSDAQFVGRAPDSDTVAAARRTLREIVAEDPDLLVVNGDLVDEGATIDFDLARRVLEEEVGDAVPYLYVPGNHEIMGGSIGAFEAAFGPAQNVVDVAGTRVVTLDTSAGSLRAGGLDQIRLLEDSLASAASDPAVTGVMVFFHHPTEDPLPDDASQLSDRYEAAAVDEALADFRATSGKSVAAVNAHVGAFHARSFDGVSNVINGNSGKSPASTPDNGGFTGWTLLGIDPADGVVGQSPAPVTDRLDWMRAEVRARVDSLTLDVPAELTLGETAVVGGTVTQDGTRAVPVGWPMSADWAGEGVTVSAGSEPGSGTELEGEAAVLRLNPATGELTAVGSGTATVRLTVNGVTEEVTVTVPEVEVPACETPGSAPAEAPGGAADHTQALERGLGRPPWACGA</sequence>
<comment type="caution">
    <text evidence="4">The sequence shown here is derived from an EMBL/GenBank/DDBJ whole genome shotgun (WGS) entry which is preliminary data.</text>
</comment>
<keyword evidence="5" id="KW-1185">Reference proteome</keyword>
<reference evidence="5" key="1">
    <citation type="journal article" date="2019" name="Int. J. Syst. Evol. Microbiol.">
        <title>The Global Catalogue of Microorganisms (GCM) 10K type strain sequencing project: providing services to taxonomists for standard genome sequencing and annotation.</title>
        <authorList>
            <consortium name="The Broad Institute Genomics Platform"/>
            <consortium name="The Broad Institute Genome Sequencing Center for Infectious Disease"/>
            <person name="Wu L."/>
            <person name="Ma J."/>
        </authorList>
    </citation>
    <scope>NUCLEOTIDE SEQUENCE [LARGE SCALE GENOMIC DNA]</scope>
    <source>
        <strain evidence="5">JCM 17459</strain>
    </source>
</reference>
<keyword evidence="4" id="KW-0378">Hydrolase</keyword>
<dbReference type="RefSeq" id="WP_345040502.1">
    <property type="nucleotide sequence ID" value="NZ_BAABBA010000008.1"/>
</dbReference>